<dbReference type="CTD" id="3267"/>
<feature type="compositionally biased region" description="Low complexity" evidence="6">
    <location>
        <begin position="151"/>
        <end position="169"/>
    </location>
</feature>
<dbReference type="Proteomes" id="UP000887568">
    <property type="component" value="Unplaced"/>
</dbReference>
<feature type="region of interest" description="Disordered" evidence="6">
    <location>
        <begin position="382"/>
        <end position="477"/>
    </location>
</feature>
<keyword evidence="3 5" id="KW-0863">Zinc-finger</keyword>
<organism evidence="8 9">
    <name type="scientific">Patiria miniata</name>
    <name type="common">Bat star</name>
    <name type="synonym">Asterina miniata</name>
    <dbReference type="NCBI Taxonomy" id="46514"/>
    <lineage>
        <taxon>Eukaryota</taxon>
        <taxon>Metazoa</taxon>
        <taxon>Echinodermata</taxon>
        <taxon>Eleutherozoa</taxon>
        <taxon>Asterozoa</taxon>
        <taxon>Asteroidea</taxon>
        <taxon>Valvatacea</taxon>
        <taxon>Valvatida</taxon>
        <taxon>Asterinidae</taxon>
        <taxon>Patiria</taxon>
    </lineage>
</organism>
<name>A0A913ZGU5_PATMI</name>
<protein>
    <recommendedName>
        <fullName evidence="7">Arf-GAP domain-containing protein</fullName>
    </recommendedName>
</protein>
<keyword evidence="4" id="KW-0862">Zinc</keyword>
<dbReference type="PANTHER" id="PTHR46134:SF3">
    <property type="entry name" value="ARFGAP WITH FG REPEATS 1"/>
    <property type="match status" value="1"/>
</dbReference>
<evidence type="ECO:0000256" key="5">
    <source>
        <dbReference type="PROSITE-ProRule" id="PRU00288"/>
    </source>
</evidence>
<dbReference type="GO" id="GO:0005737">
    <property type="term" value="C:cytoplasm"/>
    <property type="evidence" value="ECO:0007669"/>
    <property type="project" value="TreeGrafter"/>
</dbReference>
<dbReference type="InterPro" id="IPR038508">
    <property type="entry name" value="ArfGAP_dom_sf"/>
</dbReference>
<feature type="region of interest" description="Disordered" evidence="6">
    <location>
        <begin position="129"/>
        <end position="240"/>
    </location>
</feature>
<evidence type="ECO:0000256" key="6">
    <source>
        <dbReference type="SAM" id="MobiDB-lite"/>
    </source>
</evidence>
<dbReference type="OrthoDB" id="6036at2759"/>
<feature type="compositionally biased region" description="Polar residues" evidence="6">
    <location>
        <begin position="447"/>
        <end position="477"/>
    </location>
</feature>
<dbReference type="EnsemblMetazoa" id="XM_038195080.1">
    <property type="protein sequence ID" value="XP_038051008.1"/>
    <property type="gene ID" value="LOC119724152"/>
</dbReference>
<dbReference type="InterPro" id="IPR001164">
    <property type="entry name" value="ArfGAP_dom"/>
</dbReference>
<keyword evidence="9" id="KW-1185">Reference proteome</keyword>
<dbReference type="OMA" id="FEQMMAM"/>
<feature type="compositionally biased region" description="Low complexity" evidence="6">
    <location>
        <begin position="382"/>
        <end position="396"/>
    </location>
</feature>
<dbReference type="InterPro" id="IPR037278">
    <property type="entry name" value="ARFGAP/RecO"/>
</dbReference>
<dbReference type="Gene3D" id="1.10.220.150">
    <property type="entry name" value="Arf GTPase activating protein"/>
    <property type="match status" value="1"/>
</dbReference>
<dbReference type="RefSeq" id="XP_038051008.1">
    <property type="nucleotide sequence ID" value="XM_038195080.1"/>
</dbReference>
<sequence>MATKRKQDDKHLKILRELGTKPDNKKCFDCEQRGPTYVNMTVGSFVCTRCSGILRGLNPPHRVKSISMTSFSTQEIEFLEKHGNEFCRQTWLGLENSRGSSLESKDEQKVRDYMVQKYERKKWYVPPSQVKLNNSSNSTPEAQPPLRQVASSISPKTTLSTSSSSPPSTKVAAKISLPMPGAVPGPALQATVRSTPSAPIQQQPSMDLLGDLGGDPFSQPQQQKQQQQQQQQQTAAASAASGGFANFGQAFSGQAAQGNKPAAFDPFGAPAAFPTSSSFNAFGQAAPQASSNVNASSVSSSTSFNAFGAAPAPAQPASSGFAAFSAAPTLTPAAAGSNAAVGQTAQSLFNLSLTTSAPSSAASQPVNSSDKYAIFSSFGTDGASASASTGTKSIDWSGGGGSSSGGTIDWSGGGGSSSSGGTIDWSGGSKGGGASLLSGTGIDWGPGSNTNIKQPTTSGLMSSGPNPFSGQSSISSGMHGLTNTQPVYTGSMGGFGSQPAPQTSGFGAFGATQVIPGAQGTTGNMMNGGFAQPQGAGFHAQGGGFHAQGGFGGMQPMPAGAAQGQMGAGQGQMAGMGAGFGMQPQAGFPAGSGAMGGGMKAGFGAPTQPVAGQGFNQPGFGGAMQGGFGAPAQPGMNAMQPMGMGQPAGGGFQAHGTVGAPQSATGSMGFGAQQQGMPTGAGGWGQQQHNPFMGQADGFGQQPQAQRSTNPFM</sequence>
<dbReference type="Pfam" id="PF01412">
    <property type="entry name" value="ArfGap"/>
    <property type="match status" value="1"/>
</dbReference>
<feature type="compositionally biased region" description="Polar residues" evidence="6">
    <location>
        <begin position="701"/>
        <end position="713"/>
    </location>
</feature>
<evidence type="ECO:0000256" key="2">
    <source>
        <dbReference type="ARBA" id="ARBA00022737"/>
    </source>
</evidence>
<evidence type="ECO:0000313" key="8">
    <source>
        <dbReference type="EnsemblMetazoa" id="XP_038051008.1"/>
    </source>
</evidence>
<dbReference type="PANTHER" id="PTHR46134">
    <property type="entry name" value="DRONGO, ISOFORM F"/>
    <property type="match status" value="1"/>
</dbReference>
<dbReference type="GO" id="GO:0005096">
    <property type="term" value="F:GTPase activator activity"/>
    <property type="evidence" value="ECO:0007669"/>
    <property type="project" value="InterPro"/>
</dbReference>
<dbReference type="PRINTS" id="PR00405">
    <property type="entry name" value="REVINTRACTNG"/>
</dbReference>
<evidence type="ECO:0000256" key="4">
    <source>
        <dbReference type="ARBA" id="ARBA00022833"/>
    </source>
</evidence>
<dbReference type="GeneID" id="119724152"/>
<feature type="compositionally biased region" description="Polar residues" evidence="6">
    <location>
        <begin position="130"/>
        <end position="141"/>
    </location>
</feature>
<dbReference type="GO" id="GO:0008270">
    <property type="term" value="F:zinc ion binding"/>
    <property type="evidence" value="ECO:0007669"/>
    <property type="project" value="UniProtKB-KW"/>
</dbReference>
<evidence type="ECO:0000256" key="1">
    <source>
        <dbReference type="ARBA" id="ARBA00022723"/>
    </source>
</evidence>
<reference evidence="8" key="1">
    <citation type="submission" date="2022-11" db="UniProtKB">
        <authorList>
            <consortium name="EnsemblMetazoa"/>
        </authorList>
    </citation>
    <scope>IDENTIFICATION</scope>
</reference>
<dbReference type="PROSITE" id="PS50115">
    <property type="entry name" value="ARFGAP"/>
    <property type="match status" value="1"/>
</dbReference>
<feature type="compositionally biased region" description="Polar residues" evidence="6">
    <location>
        <begin position="191"/>
        <end position="205"/>
    </location>
</feature>
<feature type="region of interest" description="Disordered" evidence="6">
    <location>
        <begin position="678"/>
        <end position="713"/>
    </location>
</feature>
<dbReference type="CDD" id="cd08838">
    <property type="entry name" value="ArfGap_AGFG"/>
    <property type="match status" value="1"/>
</dbReference>
<evidence type="ECO:0000259" key="7">
    <source>
        <dbReference type="PROSITE" id="PS50115"/>
    </source>
</evidence>
<evidence type="ECO:0000256" key="3">
    <source>
        <dbReference type="ARBA" id="ARBA00022771"/>
    </source>
</evidence>
<dbReference type="GO" id="GO:0016020">
    <property type="term" value="C:membrane"/>
    <property type="evidence" value="ECO:0007669"/>
    <property type="project" value="TreeGrafter"/>
</dbReference>
<dbReference type="SUPFAM" id="SSF57863">
    <property type="entry name" value="ArfGap/RecO-like zinc finger"/>
    <property type="match status" value="1"/>
</dbReference>
<dbReference type="FunFam" id="1.10.220.150:FF:000005">
    <property type="entry name" value="Arf-GAP domain and FG repeat-containing protein 1"/>
    <property type="match status" value="1"/>
</dbReference>
<dbReference type="InterPro" id="IPR052248">
    <property type="entry name" value="Arf-GAP_FG-repeat_protein"/>
</dbReference>
<feature type="domain" description="Arf-GAP" evidence="7">
    <location>
        <begin position="9"/>
        <end position="132"/>
    </location>
</feature>
<accession>A0A913ZGU5</accession>
<dbReference type="AlphaFoldDB" id="A0A913ZGU5"/>
<proteinExistence type="predicted"/>
<dbReference type="SMART" id="SM00105">
    <property type="entry name" value="ArfGap"/>
    <property type="match status" value="1"/>
</dbReference>
<evidence type="ECO:0000313" key="9">
    <source>
        <dbReference type="Proteomes" id="UP000887568"/>
    </source>
</evidence>
<keyword evidence="2" id="KW-0677">Repeat</keyword>
<keyword evidence="1" id="KW-0479">Metal-binding</keyword>
<feature type="compositionally biased region" description="Low complexity" evidence="6">
    <location>
        <begin position="217"/>
        <end position="240"/>
    </location>
</feature>